<dbReference type="PANTHER" id="PTHR46268">
    <property type="entry name" value="STRESS RESPONSE PROTEIN NHAX"/>
    <property type="match status" value="1"/>
</dbReference>
<evidence type="ECO:0000259" key="2">
    <source>
        <dbReference type="Pfam" id="PF00582"/>
    </source>
</evidence>
<evidence type="ECO:0000256" key="1">
    <source>
        <dbReference type="ARBA" id="ARBA00008791"/>
    </source>
</evidence>
<dbReference type="Pfam" id="PF00582">
    <property type="entry name" value="Usp"/>
    <property type="match status" value="1"/>
</dbReference>
<dbReference type="InterPro" id="IPR014729">
    <property type="entry name" value="Rossmann-like_a/b/a_fold"/>
</dbReference>
<evidence type="ECO:0000313" key="4">
    <source>
        <dbReference type="Proteomes" id="UP000600588"/>
    </source>
</evidence>
<gene>
    <name evidence="3" type="ORF">ICJ83_06150</name>
</gene>
<dbReference type="PRINTS" id="PR01438">
    <property type="entry name" value="UNVRSLSTRESS"/>
</dbReference>
<dbReference type="AlphaFoldDB" id="A0A8J6Q7G4"/>
<dbReference type="InterPro" id="IPR006015">
    <property type="entry name" value="Universal_stress_UspA"/>
</dbReference>
<protein>
    <submittedName>
        <fullName evidence="3">Universal stress protein</fullName>
    </submittedName>
</protein>
<dbReference type="Gene3D" id="3.40.50.620">
    <property type="entry name" value="HUPs"/>
    <property type="match status" value="2"/>
</dbReference>
<dbReference type="SUPFAM" id="SSF52402">
    <property type="entry name" value="Adenine nucleotide alpha hydrolases-like"/>
    <property type="match status" value="2"/>
</dbReference>
<proteinExistence type="inferred from homology"/>
<dbReference type="CDD" id="cd00293">
    <property type="entry name" value="USP-like"/>
    <property type="match status" value="1"/>
</dbReference>
<organism evidence="3 4">
    <name type="scientific">Aestuariibaculum sediminum</name>
    <dbReference type="NCBI Taxonomy" id="2770637"/>
    <lineage>
        <taxon>Bacteria</taxon>
        <taxon>Pseudomonadati</taxon>
        <taxon>Bacteroidota</taxon>
        <taxon>Flavobacteriia</taxon>
        <taxon>Flavobacteriales</taxon>
        <taxon>Flavobacteriaceae</taxon>
    </lineage>
</organism>
<name>A0A8J6Q7G4_9FLAO</name>
<dbReference type="InterPro" id="IPR006016">
    <property type="entry name" value="UspA"/>
</dbReference>
<feature type="domain" description="UspA" evidence="2">
    <location>
        <begin position="1"/>
        <end position="146"/>
    </location>
</feature>
<keyword evidence="4" id="KW-1185">Reference proteome</keyword>
<dbReference type="RefSeq" id="WP_188229502.1">
    <property type="nucleotide sequence ID" value="NZ_JACVXB010000002.1"/>
</dbReference>
<reference evidence="3 4" key="1">
    <citation type="submission" date="2020-09" db="EMBL/GenBank/DDBJ databases">
        <title>TT11 complete genome.</title>
        <authorList>
            <person name="Wu Z."/>
        </authorList>
    </citation>
    <scope>NUCLEOTIDE SEQUENCE [LARGE SCALE GENOMIC DNA]</scope>
    <source>
        <strain evidence="3 4">TT11</strain>
    </source>
</reference>
<dbReference type="PANTHER" id="PTHR46268:SF6">
    <property type="entry name" value="UNIVERSAL STRESS PROTEIN UP12"/>
    <property type="match status" value="1"/>
</dbReference>
<dbReference type="EMBL" id="JACVXB010000002">
    <property type="protein sequence ID" value="MBD0831710.1"/>
    <property type="molecule type" value="Genomic_DNA"/>
</dbReference>
<sequence length="279" mass="31722">MKTILLPTDFSENSINAIHFAMHMFKNETCSFYLLNVQKVSSYMSDDLMLANPTGVVYDTIVESAKVSLNNVINRLVKKYDNQKHQFFSLVDYDNFTDAINQAVKSNAVDLIVMGTKGASGLSQVIFGSNTVKVLKHCNIPVLVVPDKCTYTNLKDIAFTTSFQSTYNMDELQLLDEIVIKNDSKLNVLHVVMEDNMANELFQDVDFFNEHFEDVSFKLIDTNQQDIFDAVQGYILNNDIKLIVMINKKHTFLDSLFVKHQAEAFAFSIQTPLMVLPKK</sequence>
<comment type="caution">
    <text evidence="3">The sequence shown here is derived from an EMBL/GenBank/DDBJ whole genome shotgun (WGS) entry which is preliminary data.</text>
</comment>
<accession>A0A8J6Q7G4</accession>
<evidence type="ECO:0000313" key="3">
    <source>
        <dbReference type="EMBL" id="MBD0831710.1"/>
    </source>
</evidence>
<dbReference type="Proteomes" id="UP000600588">
    <property type="component" value="Unassembled WGS sequence"/>
</dbReference>
<comment type="similarity">
    <text evidence="1">Belongs to the universal stress protein A family.</text>
</comment>